<gene>
    <name evidence="1" type="ORF">BJX66DRAFT_305244</name>
</gene>
<evidence type="ECO:0000313" key="2">
    <source>
        <dbReference type="Proteomes" id="UP001610563"/>
    </source>
</evidence>
<accession>A0ABR4G491</accession>
<proteinExistence type="predicted"/>
<dbReference type="EMBL" id="JBFTWV010000052">
    <property type="protein sequence ID" value="KAL2793847.1"/>
    <property type="molecule type" value="Genomic_DNA"/>
</dbReference>
<dbReference type="Proteomes" id="UP001610563">
    <property type="component" value="Unassembled WGS sequence"/>
</dbReference>
<organism evidence="1 2">
    <name type="scientific">Aspergillus keveii</name>
    <dbReference type="NCBI Taxonomy" id="714993"/>
    <lineage>
        <taxon>Eukaryota</taxon>
        <taxon>Fungi</taxon>
        <taxon>Dikarya</taxon>
        <taxon>Ascomycota</taxon>
        <taxon>Pezizomycotina</taxon>
        <taxon>Eurotiomycetes</taxon>
        <taxon>Eurotiomycetidae</taxon>
        <taxon>Eurotiales</taxon>
        <taxon>Aspergillaceae</taxon>
        <taxon>Aspergillus</taxon>
        <taxon>Aspergillus subgen. Nidulantes</taxon>
    </lineage>
</organism>
<sequence length="180" mass="20952">MDCLRHCFLLLSTTNKNKIEHSDTAIYLESDEPSNVIFHNRDILNNLPFHHLISVLLEVFLPRFYILWNRLSQRLQLIVTDDVKMRVGNKRLLTDNIPCNLRILHHLRPCFWTQEYPQMVPGRSKETSHRSGVDFCGGCRSTRDCLRSSGSHRCMCTQRSAQFARNPTLTGVLGPWQQVF</sequence>
<protein>
    <submittedName>
        <fullName evidence="1">Uncharacterized protein</fullName>
    </submittedName>
</protein>
<name>A0ABR4G491_9EURO</name>
<reference evidence="1 2" key="1">
    <citation type="submission" date="2024-07" db="EMBL/GenBank/DDBJ databases">
        <title>Section-level genome sequencing and comparative genomics of Aspergillus sections Usti and Cavernicolus.</title>
        <authorList>
            <consortium name="Lawrence Berkeley National Laboratory"/>
            <person name="Nybo J.L."/>
            <person name="Vesth T.C."/>
            <person name="Theobald S."/>
            <person name="Frisvad J.C."/>
            <person name="Larsen T.O."/>
            <person name="Kjaerboelling I."/>
            <person name="Rothschild-Mancinelli K."/>
            <person name="Lyhne E.K."/>
            <person name="Kogle M.E."/>
            <person name="Barry K."/>
            <person name="Clum A."/>
            <person name="Na H."/>
            <person name="Ledsgaard L."/>
            <person name="Lin J."/>
            <person name="Lipzen A."/>
            <person name="Kuo A."/>
            <person name="Riley R."/>
            <person name="Mondo S."/>
            <person name="Labutti K."/>
            <person name="Haridas S."/>
            <person name="Pangalinan J."/>
            <person name="Salamov A.A."/>
            <person name="Simmons B.A."/>
            <person name="Magnuson J.K."/>
            <person name="Chen J."/>
            <person name="Drula E."/>
            <person name="Henrissat B."/>
            <person name="Wiebenga A."/>
            <person name="Lubbers R.J."/>
            <person name="Gomes A.C."/>
            <person name="Makela M.R."/>
            <person name="Stajich J."/>
            <person name="Grigoriev I.V."/>
            <person name="Mortensen U.H."/>
            <person name="De Vries R.P."/>
            <person name="Baker S.E."/>
            <person name="Andersen M.R."/>
        </authorList>
    </citation>
    <scope>NUCLEOTIDE SEQUENCE [LARGE SCALE GENOMIC DNA]</scope>
    <source>
        <strain evidence="1 2">CBS 209.92</strain>
    </source>
</reference>
<keyword evidence="2" id="KW-1185">Reference proteome</keyword>
<comment type="caution">
    <text evidence="1">The sequence shown here is derived from an EMBL/GenBank/DDBJ whole genome shotgun (WGS) entry which is preliminary data.</text>
</comment>
<evidence type="ECO:0000313" key="1">
    <source>
        <dbReference type="EMBL" id="KAL2793847.1"/>
    </source>
</evidence>